<evidence type="ECO:0000256" key="2">
    <source>
        <dbReference type="ARBA" id="ARBA00023284"/>
    </source>
</evidence>
<dbReference type="NCBIfam" id="NF001808">
    <property type="entry name" value="PRK00522.1"/>
    <property type="match status" value="1"/>
</dbReference>
<dbReference type="RefSeq" id="WP_051219938.1">
    <property type="nucleotide sequence ID" value="NZ_JAPJDY010000002.1"/>
</dbReference>
<dbReference type="InterPro" id="IPR013740">
    <property type="entry name" value="Redoxin"/>
</dbReference>
<dbReference type="InterPro" id="IPR050455">
    <property type="entry name" value="Tpx_Peroxidase_subfamily"/>
</dbReference>
<keyword evidence="6" id="KW-1185">Reference proteome</keyword>
<dbReference type="Proteomes" id="UP001231109">
    <property type="component" value="Unassembled WGS sequence"/>
</dbReference>
<proteinExistence type="predicted"/>
<dbReference type="PANTHER" id="PTHR43110:SF1">
    <property type="entry name" value="THIOL PEROXIDASE"/>
    <property type="match status" value="1"/>
</dbReference>
<dbReference type="EMBL" id="JAPJDZ010000034">
    <property type="protein sequence ID" value="MDP5136937.1"/>
    <property type="molecule type" value="Genomic_DNA"/>
</dbReference>
<dbReference type="CDD" id="cd03014">
    <property type="entry name" value="PRX_Atyp2cys"/>
    <property type="match status" value="1"/>
</dbReference>
<keyword evidence="2" id="KW-0676">Redox-active center</keyword>
<keyword evidence="5" id="KW-0575">Peroxidase</keyword>
<feature type="signal peptide" evidence="3">
    <location>
        <begin position="1"/>
        <end position="26"/>
    </location>
</feature>
<reference evidence="5 6" key="1">
    <citation type="submission" date="2022-11" db="EMBL/GenBank/DDBJ databases">
        <title>Viruses from the air-sea interface of a natural surface slick.</title>
        <authorList>
            <person name="Rahlff J."/>
            <person name="Holmfeldt K."/>
        </authorList>
    </citation>
    <scope>NUCLEOTIDE SEQUENCE [LARGE SCALE GENOMIC DNA]</scope>
    <source>
        <strain evidence="5 6">SMS4</strain>
    </source>
</reference>
<dbReference type="GO" id="GO:0004601">
    <property type="term" value="F:peroxidase activity"/>
    <property type="evidence" value="ECO:0007669"/>
    <property type="project" value="UniProtKB-KW"/>
</dbReference>
<feature type="domain" description="Thioredoxin" evidence="4">
    <location>
        <begin position="54"/>
        <end position="204"/>
    </location>
</feature>
<gene>
    <name evidence="5" type="primary">tpx</name>
    <name evidence="5" type="ORF">ORJ04_13365</name>
</gene>
<keyword evidence="5" id="KW-0560">Oxidoreductase</keyword>
<keyword evidence="1" id="KW-1015">Disulfide bond</keyword>
<dbReference type="PANTHER" id="PTHR43110">
    <property type="entry name" value="THIOL PEROXIDASE"/>
    <property type="match status" value="1"/>
</dbReference>
<dbReference type="Gene3D" id="3.40.30.10">
    <property type="entry name" value="Glutaredoxin"/>
    <property type="match status" value="1"/>
</dbReference>
<evidence type="ECO:0000313" key="5">
    <source>
        <dbReference type="EMBL" id="MDP5136937.1"/>
    </source>
</evidence>
<protein>
    <submittedName>
        <fullName evidence="5">Thiol peroxidase</fullName>
        <ecNumber evidence="5">1.11.1.-</ecNumber>
    </submittedName>
</protein>
<dbReference type="InterPro" id="IPR036249">
    <property type="entry name" value="Thioredoxin-like_sf"/>
</dbReference>
<evidence type="ECO:0000256" key="3">
    <source>
        <dbReference type="SAM" id="SignalP"/>
    </source>
</evidence>
<dbReference type="Pfam" id="PF08534">
    <property type="entry name" value="Redoxin"/>
    <property type="match status" value="1"/>
</dbReference>
<evidence type="ECO:0000256" key="1">
    <source>
        <dbReference type="ARBA" id="ARBA00023157"/>
    </source>
</evidence>
<keyword evidence="3" id="KW-0732">Signal</keyword>
<dbReference type="InterPro" id="IPR002065">
    <property type="entry name" value="TPX"/>
</dbReference>
<dbReference type="EC" id="1.11.1.-" evidence="5"/>
<accession>A0ABT9I0N0</accession>
<comment type="caution">
    <text evidence="5">The sequence shown here is derived from an EMBL/GenBank/DDBJ whole genome shotgun (WGS) entry which is preliminary data.</text>
</comment>
<dbReference type="SUPFAM" id="SSF52833">
    <property type="entry name" value="Thioredoxin-like"/>
    <property type="match status" value="1"/>
</dbReference>
<evidence type="ECO:0000259" key="4">
    <source>
        <dbReference type="PROSITE" id="PS51352"/>
    </source>
</evidence>
<evidence type="ECO:0000313" key="6">
    <source>
        <dbReference type="Proteomes" id="UP001231109"/>
    </source>
</evidence>
<name>A0ABT9I0N0_9GAMM</name>
<dbReference type="PROSITE" id="PS51352">
    <property type="entry name" value="THIOREDOXIN_2"/>
    <property type="match status" value="1"/>
</dbReference>
<feature type="chain" id="PRO_5046470447" evidence="3">
    <location>
        <begin position="27"/>
        <end position="206"/>
    </location>
</feature>
<dbReference type="InterPro" id="IPR013766">
    <property type="entry name" value="Thioredoxin_domain"/>
</dbReference>
<sequence length="206" mass="22728">MSAFPHVFRRTVLAITLSGFSFTLSAANLQANLPERLSQVKVGDQHVVLLGTPIKQHSIAPNFKVVDANFKTVQLADFKNSTVLISVVPSIDTGICSLQTKRFNSEVANLPQDVVLLTISTDLPFAQKRYCQQENIDKLTVLSDAVWRDFGSNYGLLIKDMGLLTRAVLIINKKGKLVYQQVVPELAQEPDYDAALSALNNIVTEK</sequence>
<organism evidence="5 6">
    <name type="scientific">Rheinheimera baltica</name>
    <dbReference type="NCBI Taxonomy" id="67576"/>
    <lineage>
        <taxon>Bacteria</taxon>
        <taxon>Pseudomonadati</taxon>
        <taxon>Pseudomonadota</taxon>
        <taxon>Gammaproteobacteria</taxon>
        <taxon>Chromatiales</taxon>
        <taxon>Chromatiaceae</taxon>
        <taxon>Rheinheimera</taxon>
    </lineage>
</organism>